<evidence type="ECO:0008006" key="3">
    <source>
        <dbReference type="Google" id="ProtNLM"/>
    </source>
</evidence>
<proteinExistence type="predicted"/>
<dbReference type="EMBL" id="JARBHB010000012">
    <property type="protein sequence ID" value="KAJ8871684.1"/>
    <property type="molecule type" value="Genomic_DNA"/>
</dbReference>
<dbReference type="Proteomes" id="UP001159363">
    <property type="component" value="Chromosome 11"/>
</dbReference>
<protein>
    <recommendedName>
        <fullName evidence="3">C2H2-type domain-containing protein</fullName>
    </recommendedName>
</protein>
<accession>A0ABQ9GI51</accession>
<keyword evidence="2" id="KW-1185">Reference proteome</keyword>
<reference evidence="1 2" key="1">
    <citation type="submission" date="2023-02" db="EMBL/GenBank/DDBJ databases">
        <title>LHISI_Scaffold_Assembly.</title>
        <authorList>
            <person name="Stuart O.P."/>
            <person name="Cleave R."/>
            <person name="Magrath M.J.L."/>
            <person name="Mikheyev A.S."/>
        </authorList>
    </citation>
    <scope>NUCLEOTIDE SEQUENCE [LARGE SCALE GENOMIC DNA]</scope>
    <source>
        <strain evidence="1">Daus_M_001</strain>
        <tissue evidence="1">Leg muscle</tissue>
    </source>
</reference>
<evidence type="ECO:0000313" key="1">
    <source>
        <dbReference type="EMBL" id="KAJ8871684.1"/>
    </source>
</evidence>
<organism evidence="1 2">
    <name type="scientific">Dryococelus australis</name>
    <dbReference type="NCBI Taxonomy" id="614101"/>
    <lineage>
        <taxon>Eukaryota</taxon>
        <taxon>Metazoa</taxon>
        <taxon>Ecdysozoa</taxon>
        <taxon>Arthropoda</taxon>
        <taxon>Hexapoda</taxon>
        <taxon>Insecta</taxon>
        <taxon>Pterygota</taxon>
        <taxon>Neoptera</taxon>
        <taxon>Polyneoptera</taxon>
        <taxon>Phasmatodea</taxon>
        <taxon>Verophasmatodea</taxon>
        <taxon>Anareolatae</taxon>
        <taxon>Phasmatidae</taxon>
        <taxon>Eurycanthinae</taxon>
        <taxon>Dryococelus</taxon>
    </lineage>
</organism>
<name>A0ABQ9GI51_9NEOP</name>
<evidence type="ECO:0000313" key="2">
    <source>
        <dbReference type="Proteomes" id="UP001159363"/>
    </source>
</evidence>
<sequence>MKKQGSMVVWHHDCMALKIRVRWTSHGSCRLQDVLDWRSSQRLAQVASGDDKNKMVAIPRSSPHLYFTARPCLECLSPYSLHNYWCHGRVPAASSAWHPFMLSPAKDTRVALNNEVLRADEGEISARIQVRGKREIPEKTRRPAASSSTILTCEDPRVTRPGIEPGYTTAIQYKVLSSVWGGGPWRQPVILDVGENLPGDTYHSSELCCHGAEECRGRRTSAGLQKIWTVTVTARSRRLAPRATRAEGGARGHRQTLRRDRSVCKLCQRQFTWSESLKRHSKTSGTGSLQLQSVPQSAPHTLQLALHASQLARHALQLAPHSPQSASHALQLALHAPHLVPHAQT</sequence>
<gene>
    <name evidence="1" type="ORF">PR048_028011</name>
</gene>
<comment type="caution">
    <text evidence="1">The sequence shown here is derived from an EMBL/GenBank/DDBJ whole genome shotgun (WGS) entry which is preliminary data.</text>
</comment>